<evidence type="ECO:0000313" key="8">
    <source>
        <dbReference type="EMBL" id="ANN15078.1"/>
    </source>
</evidence>
<dbReference type="SUPFAM" id="SSF81296">
    <property type="entry name" value="E set domains"/>
    <property type="match status" value="1"/>
</dbReference>
<keyword evidence="5" id="KW-0472">Membrane</keyword>
<dbReference type="PANTHER" id="PTHR34820">
    <property type="entry name" value="INNER MEMBRANE PROTEIN YEBZ"/>
    <property type="match status" value="1"/>
</dbReference>
<evidence type="ECO:0000256" key="3">
    <source>
        <dbReference type="ARBA" id="ARBA00022729"/>
    </source>
</evidence>
<organism evidence="8 9">
    <name type="scientific">Amycolatopsis orientalis</name>
    <name type="common">Nocardia orientalis</name>
    <dbReference type="NCBI Taxonomy" id="31958"/>
    <lineage>
        <taxon>Bacteria</taxon>
        <taxon>Bacillati</taxon>
        <taxon>Actinomycetota</taxon>
        <taxon>Actinomycetes</taxon>
        <taxon>Pseudonocardiales</taxon>
        <taxon>Pseudonocardiaceae</taxon>
        <taxon>Amycolatopsis</taxon>
    </lineage>
</organism>
<dbReference type="InterPro" id="IPR032694">
    <property type="entry name" value="CopC/D"/>
</dbReference>
<dbReference type="Gene3D" id="2.60.40.1220">
    <property type="match status" value="1"/>
</dbReference>
<name>A0A193BSC0_AMYOR</name>
<dbReference type="Pfam" id="PF04234">
    <property type="entry name" value="CopC"/>
    <property type="match status" value="1"/>
</dbReference>
<dbReference type="GO" id="GO:0005507">
    <property type="term" value="F:copper ion binding"/>
    <property type="evidence" value="ECO:0007669"/>
    <property type="project" value="InterPro"/>
</dbReference>
<gene>
    <name evidence="8" type="ORF">SD37_04985</name>
</gene>
<dbReference type="EMBL" id="CP016174">
    <property type="protein sequence ID" value="ANN15078.1"/>
    <property type="molecule type" value="Genomic_DNA"/>
</dbReference>
<feature type="transmembrane region" description="Helical" evidence="5">
    <location>
        <begin position="160"/>
        <end position="182"/>
    </location>
</feature>
<dbReference type="KEGG" id="aori:SD37_04985"/>
<keyword evidence="5" id="KW-0812">Transmembrane</keyword>
<dbReference type="InterPro" id="IPR014756">
    <property type="entry name" value="Ig_E-set"/>
</dbReference>
<keyword evidence="3 6" id="KW-0732">Signal</keyword>
<keyword evidence="2" id="KW-0479">Metal-binding</keyword>
<evidence type="ECO:0000256" key="6">
    <source>
        <dbReference type="SAM" id="SignalP"/>
    </source>
</evidence>
<sequence length="184" mass="18564">MSLSPPSARNRSRGAFLAALVLFTTLAVAQPAMAHSVLVSSDPAKDSSIASPPAAVTLVFNEPLDRGFTELTVLGPDGSSHWEGGAPVVAGEKLSASLRPLGAAGIYTVKYRVVSADGHPVSGSVPFTLTKGGAGTAAAEPVVRTETAVAAPATDDAMPVWPWIAGAVLIAIAGAFVARLIAKP</sequence>
<dbReference type="GO" id="GO:0005886">
    <property type="term" value="C:plasma membrane"/>
    <property type="evidence" value="ECO:0007669"/>
    <property type="project" value="TreeGrafter"/>
</dbReference>
<dbReference type="GO" id="GO:0006825">
    <property type="term" value="P:copper ion transport"/>
    <property type="evidence" value="ECO:0007669"/>
    <property type="project" value="InterPro"/>
</dbReference>
<evidence type="ECO:0000256" key="4">
    <source>
        <dbReference type="ARBA" id="ARBA00023008"/>
    </source>
</evidence>
<dbReference type="InterPro" id="IPR007348">
    <property type="entry name" value="CopC_dom"/>
</dbReference>
<dbReference type="GO" id="GO:0042597">
    <property type="term" value="C:periplasmic space"/>
    <property type="evidence" value="ECO:0007669"/>
    <property type="project" value="InterPro"/>
</dbReference>
<protein>
    <recommendedName>
        <fullName evidence="7">CopC domain-containing protein</fullName>
    </recommendedName>
</protein>
<feature type="domain" description="CopC" evidence="7">
    <location>
        <begin position="35"/>
        <end position="129"/>
    </location>
</feature>
<dbReference type="RefSeq" id="WP_052674968.1">
    <property type="nucleotide sequence ID" value="NZ_CP016174.1"/>
</dbReference>
<evidence type="ECO:0000256" key="1">
    <source>
        <dbReference type="ARBA" id="ARBA00004196"/>
    </source>
</evidence>
<evidence type="ECO:0000256" key="2">
    <source>
        <dbReference type="ARBA" id="ARBA00022723"/>
    </source>
</evidence>
<keyword evidence="9" id="KW-1185">Reference proteome</keyword>
<dbReference type="PANTHER" id="PTHR34820:SF4">
    <property type="entry name" value="INNER MEMBRANE PROTEIN YEBZ"/>
    <property type="match status" value="1"/>
</dbReference>
<feature type="chain" id="PRO_5008255978" description="CopC domain-containing protein" evidence="6">
    <location>
        <begin position="35"/>
        <end position="184"/>
    </location>
</feature>
<evidence type="ECO:0000259" key="7">
    <source>
        <dbReference type="Pfam" id="PF04234"/>
    </source>
</evidence>
<feature type="signal peptide" evidence="6">
    <location>
        <begin position="1"/>
        <end position="34"/>
    </location>
</feature>
<proteinExistence type="predicted"/>
<evidence type="ECO:0000313" key="9">
    <source>
        <dbReference type="Proteomes" id="UP000093695"/>
    </source>
</evidence>
<dbReference type="InterPro" id="IPR014755">
    <property type="entry name" value="Cu-Rt/internalin_Ig-like"/>
</dbReference>
<dbReference type="GO" id="GO:0030313">
    <property type="term" value="C:cell envelope"/>
    <property type="evidence" value="ECO:0007669"/>
    <property type="project" value="UniProtKB-SubCell"/>
</dbReference>
<dbReference type="AlphaFoldDB" id="A0A193BSC0"/>
<dbReference type="GO" id="GO:0046688">
    <property type="term" value="P:response to copper ion"/>
    <property type="evidence" value="ECO:0007669"/>
    <property type="project" value="InterPro"/>
</dbReference>
<dbReference type="STRING" id="31958.SD37_04985"/>
<comment type="subcellular location">
    <subcellularLocation>
        <location evidence="1">Cell envelope</location>
    </subcellularLocation>
</comment>
<reference evidence="8 9" key="1">
    <citation type="journal article" date="2015" name="Genome Announc.">
        <title>Draft Genome Sequence of Norvancomycin-Producing Strain Amycolatopsis orientalis CPCC200066.</title>
        <authorList>
            <person name="Lei X."/>
            <person name="Yuan F."/>
            <person name="Shi Y."/>
            <person name="Li X."/>
            <person name="Wang L."/>
            <person name="Hong B."/>
        </authorList>
    </citation>
    <scope>NUCLEOTIDE SEQUENCE [LARGE SCALE GENOMIC DNA]</scope>
    <source>
        <strain evidence="8 9">B-37</strain>
    </source>
</reference>
<dbReference type="eggNOG" id="COG2372">
    <property type="taxonomic scope" value="Bacteria"/>
</dbReference>
<dbReference type="Proteomes" id="UP000093695">
    <property type="component" value="Chromosome"/>
</dbReference>
<keyword evidence="4" id="KW-0186">Copper</keyword>
<evidence type="ECO:0000256" key="5">
    <source>
        <dbReference type="SAM" id="Phobius"/>
    </source>
</evidence>
<accession>A0A193BSC0</accession>
<keyword evidence="5" id="KW-1133">Transmembrane helix</keyword>